<comment type="pathway">
    <text evidence="1 11 12">Metabolic intermediate biosynthesis; chorismate biosynthesis; chorismate from D-erythrose 4-phosphate and phosphoenolpyruvate: step 7/7.</text>
</comment>
<organism evidence="13 14">
    <name type="scientific">Zhenhengia yiwuensis</name>
    <dbReference type="NCBI Taxonomy" id="2763666"/>
    <lineage>
        <taxon>Bacteria</taxon>
        <taxon>Bacillati</taxon>
        <taxon>Bacillota</taxon>
        <taxon>Clostridia</taxon>
        <taxon>Lachnospirales</taxon>
        <taxon>Lachnospiraceae</taxon>
        <taxon>Zhenhengia</taxon>
    </lineage>
</organism>
<feature type="binding site" evidence="11">
    <location>
        <position position="54"/>
    </location>
    <ligand>
        <name>NADP(+)</name>
        <dbReference type="ChEBI" id="CHEBI:58349"/>
    </ligand>
</feature>
<comment type="cofactor">
    <cofactor evidence="11 12">
        <name>FMNH2</name>
        <dbReference type="ChEBI" id="CHEBI:57618"/>
    </cofactor>
    <text evidence="11 12">Reduced FMN (FMNH(2)).</text>
</comment>
<reference evidence="13" key="1">
    <citation type="submission" date="2020-08" db="EMBL/GenBank/DDBJ databases">
        <title>Genome public.</title>
        <authorList>
            <person name="Liu C."/>
            <person name="Sun Q."/>
        </authorList>
    </citation>
    <scope>NUCLEOTIDE SEQUENCE</scope>
    <source>
        <strain evidence="13">NSJ-12</strain>
    </source>
</reference>
<evidence type="ECO:0000256" key="4">
    <source>
        <dbReference type="ARBA" id="ARBA00022605"/>
    </source>
</evidence>
<evidence type="ECO:0000313" key="14">
    <source>
        <dbReference type="Proteomes" id="UP000655830"/>
    </source>
</evidence>
<dbReference type="PANTHER" id="PTHR21085">
    <property type="entry name" value="CHORISMATE SYNTHASE"/>
    <property type="match status" value="1"/>
</dbReference>
<dbReference type="HAMAP" id="MF_00300">
    <property type="entry name" value="Chorismate_synth"/>
    <property type="match status" value="1"/>
</dbReference>
<feature type="binding site" evidence="11">
    <location>
        <position position="305"/>
    </location>
    <ligand>
        <name>FMN</name>
        <dbReference type="ChEBI" id="CHEBI:58210"/>
    </ligand>
</feature>
<dbReference type="EC" id="4.2.3.5" evidence="3 11"/>
<keyword evidence="14" id="KW-1185">Reference proteome</keyword>
<dbReference type="SUPFAM" id="SSF103263">
    <property type="entry name" value="Chorismate synthase, AroC"/>
    <property type="match status" value="1"/>
</dbReference>
<keyword evidence="9 11" id="KW-0057">Aromatic amino acid biosynthesis</keyword>
<evidence type="ECO:0000256" key="7">
    <source>
        <dbReference type="ARBA" id="ARBA00022827"/>
    </source>
</evidence>
<evidence type="ECO:0000256" key="11">
    <source>
        <dbReference type="HAMAP-Rule" id="MF_00300"/>
    </source>
</evidence>
<evidence type="ECO:0000256" key="9">
    <source>
        <dbReference type="ARBA" id="ARBA00023141"/>
    </source>
</evidence>
<evidence type="ECO:0000256" key="12">
    <source>
        <dbReference type="RuleBase" id="RU000605"/>
    </source>
</evidence>
<feature type="binding site" evidence="11">
    <location>
        <begin position="320"/>
        <end position="324"/>
    </location>
    <ligand>
        <name>FMN</name>
        <dbReference type="ChEBI" id="CHEBI:58210"/>
    </ligand>
</feature>
<proteinExistence type="inferred from homology"/>
<dbReference type="NCBIfam" id="NF003793">
    <property type="entry name" value="PRK05382.1"/>
    <property type="match status" value="1"/>
</dbReference>
<dbReference type="PANTHER" id="PTHR21085:SF0">
    <property type="entry name" value="CHORISMATE SYNTHASE"/>
    <property type="match status" value="1"/>
</dbReference>
<dbReference type="Pfam" id="PF01264">
    <property type="entry name" value="Chorismate_synt"/>
    <property type="match status" value="1"/>
</dbReference>
<dbReference type="InterPro" id="IPR000453">
    <property type="entry name" value="Chorismate_synth"/>
</dbReference>
<evidence type="ECO:0000313" key="13">
    <source>
        <dbReference type="EMBL" id="MBC8580782.1"/>
    </source>
</evidence>
<dbReference type="AlphaFoldDB" id="A0A926EM12"/>
<comment type="catalytic activity">
    <reaction evidence="11 12">
        <text>5-O-(1-carboxyvinyl)-3-phosphoshikimate = chorismate + phosphate</text>
        <dbReference type="Rhea" id="RHEA:21020"/>
        <dbReference type="ChEBI" id="CHEBI:29748"/>
        <dbReference type="ChEBI" id="CHEBI:43474"/>
        <dbReference type="ChEBI" id="CHEBI:57701"/>
        <dbReference type="EC" id="4.2.3.5"/>
    </reaction>
</comment>
<evidence type="ECO:0000256" key="5">
    <source>
        <dbReference type="ARBA" id="ARBA00022630"/>
    </source>
</evidence>
<dbReference type="GO" id="GO:0008652">
    <property type="term" value="P:amino acid biosynthetic process"/>
    <property type="evidence" value="ECO:0007669"/>
    <property type="project" value="UniProtKB-KW"/>
</dbReference>
<dbReference type="RefSeq" id="WP_249333490.1">
    <property type="nucleotide sequence ID" value="NZ_JACRSY010000028.1"/>
</dbReference>
<dbReference type="Gene3D" id="3.60.150.10">
    <property type="entry name" value="Chorismate synthase AroC"/>
    <property type="match status" value="1"/>
</dbReference>
<keyword evidence="5 11" id="KW-0285">Flavoprotein</keyword>
<feature type="binding site" evidence="11">
    <location>
        <begin position="125"/>
        <end position="127"/>
    </location>
    <ligand>
        <name>FMN</name>
        <dbReference type="ChEBI" id="CHEBI:58210"/>
    </ligand>
</feature>
<feature type="binding site" evidence="11">
    <location>
        <position position="346"/>
    </location>
    <ligand>
        <name>FMN</name>
        <dbReference type="ChEBI" id="CHEBI:58210"/>
    </ligand>
</feature>
<dbReference type="CDD" id="cd07304">
    <property type="entry name" value="Chorismate_synthase"/>
    <property type="match status" value="1"/>
</dbReference>
<feature type="binding site" evidence="11">
    <location>
        <begin position="239"/>
        <end position="240"/>
    </location>
    <ligand>
        <name>FMN</name>
        <dbReference type="ChEBI" id="CHEBI:58210"/>
    </ligand>
</feature>
<name>A0A926EM12_9FIRM</name>
<evidence type="ECO:0000256" key="8">
    <source>
        <dbReference type="ARBA" id="ARBA00022857"/>
    </source>
</evidence>
<feature type="binding site" evidence="11">
    <location>
        <position position="48"/>
    </location>
    <ligand>
        <name>NADP(+)</name>
        <dbReference type="ChEBI" id="CHEBI:58349"/>
    </ligand>
</feature>
<evidence type="ECO:0000256" key="1">
    <source>
        <dbReference type="ARBA" id="ARBA00005044"/>
    </source>
</evidence>
<dbReference type="GO" id="GO:0004107">
    <property type="term" value="F:chorismate synthase activity"/>
    <property type="evidence" value="ECO:0007669"/>
    <property type="project" value="UniProtKB-UniRule"/>
</dbReference>
<keyword evidence="6 11" id="KW-0288">FMN</keyword>
<evidence type="ECO:0000256" key="6">
    <source>
        <dbReference type="ARBA" id="ARBA00022643"/>
    </source>
</evidence>
<dbReference type="GO" id="GO:0010181">
    <property type="term" value="F:FMN binding"/>
    <property type="evidence" value="ECO:0007669"/>
    <property type="project" value="TreeGrafter"/>
</dbReference>
<evidence type="ECO:0000256" key="10">
    <source>
        <dbReference type="ARBA" id="ARBA00023239"/>
    </source>
</evidence>
<dbReference type="InterPro" id="IPR020541">
    <property type="entry name" value="Chorismate_synthase_CS"/>
</dbReference>
<evidence type="ECO:0000256" key="3">
    <source>
        <dbReference type="ARBA" id="ARBA00013036"/>
    </source>
</evidence>
<keyword evidence="10 11" id="KW-0456">Lyase</keyword>
<keyword evidence="7 11" id="KW-0274">FAD</keyword>
<comment type="subunit">
    <text evidence="11">Homotetramer.</text>
</comment>
<dbReference type="EMBL" id="JACRSY010000028">
    <property type="protein sequence ID" value="MBC8580782.1"/>
    <property type="molecule type" value="Genomic_DNA"/>
</dbReference>
<dbReference type="PROSITE" id="PS00789">
    <property type="entry name" value="CHORISMATE_SYNTHASE_3"/>
    <property type="match status" value="1"/>
</dbReference>
<dbReference type="NCBIfam" id="TIGR00033">
    <property type="entry name" value="aroC"/>
    <property type="match status" value="1"/>
</dbReference>
<comment type="caution">
    <text evidence="13">The sequence shown here is derived from an EMBL/GenBank/DDBJ whole genome shotgun (WGS) entry which is preliminary data.</text>
</comment>
<keyword evidence="4 11" id="KW-0028">Amino-acid biosynthesis</keyword>
<dbReference type="Proteomes" id="UP000655830">
    <property type="component" value="Unassembled WGS sequence"/>
</dbReference>
<comment type="similarity">
    <text evidence="2 11 12">Belongs to the chorismate synthase family.</text>
</comment>
<keyword evidence="8 11" id="KW-0521">NADP</keyword>
<dbReference type="PIRSF" id="PIRSF001456">
    <property type="entry name" value="Chorismate_synth"/>
    <property type="match status" value="1"/>
</dbReference>
<sequence>MSGSIFGKHFTISTFGESHGPAIGVIIDGCPSNIPLSKEDIMKNMVRRKPGNAKIATSRKEDDDVEILSGLFEGKTTGTPICLMIRNTDHRSHNYDAIKDIYRPSHADYPYSMKYGNRDYRGGGRSSARETAARVAAGSIAMRFLEEMGIHFKAYTKALGPISVSDEEMNLNEISNNLLSMPHAVKAEEAINYIGQMKTEKDSIGGVIECQITGMPVGIGEPVFDRLDAILGQAIMSINAVKAFEVGSGIASAQMKGSEYNDAFYTHTAPQYGENGHESHGFVGTHYKTTPSIHKRTNHSGGILGGLSDGSPIVLRAHFKPTPSIAQTQHTINTHLENVDIAIEGRHDPTVVARAVVVVEAMAALAIADLLLQGATSKLEQVKAAYCK</sequence>
<protein>
    <recommendedName>
        <fullName evidence="3 11">Chorismate synthase</fullName>
        <shortName evidence="11">CS</shortName>
        <ecNumber evidence="3 11">4.2.3.5</ecNumber>
    </recommendedName>
    <alternativeName>
        <fullName evidence="11">5-enolpyruvylshikimate-3-phosphate phospholyase</fullName>
    </alternativeName>
</protein>
<dbReference type="PROSITE" id="PS00788">
    <property type="entry name" value="CHORISMATE_SYNTHASE_2"/>
    <property type="match status" value="1"/>
</dbReference>
<accession>A0A926EM12</accession>
<gene>
    <name evidence="11 13" type="primary">aroC</name>
    <name evidence="13" type="ORF">H8718_14775</name>
</gene>
<dbReference type="GO" id="GO:0005829">
    <property type="term" value="C:cytosol"/>
    <property type="evidence" value="ECO:0007669"/>
    <property type="project" value="TreeGrafter"/>
</dbReference>
<dbReference type="GO" id="GO:0009423">
    <property type="term" value="P:chorismate biosynthetic process"/>
    <property type="evidence" value="ECO:0007669"/>
    <property type="project" value="UniProtKB-UniRule"/>
</dbReference>
<dbReference type="GO" id="GO:0009073">
    <property type="term" value="P:aromatic amino acid family biosynthetic process"/>
    <property type="evidence" value="ECO:0007669"/>
    <property type="project" value="UniProtKB-KW"/>
</dbReference>
<dbReference type="InterPro" id="IPR035904">
    <property type="entry name" value="Chorismate_synth_AroC_sf"/>
</dbReference>
<comment type="function">
    <text evidence="11">Catalyzes the anti-1,4-elimination of the C-3 phosphate and the C-6 proR hydrogen from 5-enolpyruvylshikimate-3-phosphate (EPSP) to yield chorismate, which is the branch point compound that serves as the starting substrate for the three terminal pathways of aromatic amino acid biosynthesis. This reaction introduces a second double bond into the aromatic ring system.</text>
</comment>
<evidence type="ECO:0000256" key="2">
    <source>
        <dbReference type="ARBA" id="ARBA00008014"/>
    </source>
</evidence>
<dbReference type="PROSITE" id="PS00787">
    <property type="entry name" value="CHORISMATE_SYNTHASE_1"/>
    <property type="match status" value="1"/>
</dbReference>